<evidence type="ECO:0000256" key="4">
    <source>
        <dbReference type="SAM" id="Phobius"/>
    </source>
</evidence>
<keyword evidence="4" id="KW-0472">Membrane</keyword>
<feature type="transmembrane region" description="Helical" evidence="4">
    <location>
        <begin position="213"/>
        <end position="233"/>
    </location>
</feature>
<feature type="compositionally biased region" description="Low complexity" evidence="3">
    <location>
        <begin position="14"/>
        <end position="32"/>
    </location>
</feature>
<feature type="transmembrane region" description="Helical" evidence="4">
    <location>
        <begin position="182"/>
        <end position="201"/>
    </location>
</feature>
<evidence type="ECO:0000313" key="5">
    <source>
        <dbReference type="EMBL" id="KAK5948555.1"/>
    </source>
</evidence>
<comment type="similarity">
    <text evidence="2">Belongs to the major facilitator superfamily. Monocarboxylate porter (TC 2.A.1.13) family.</text>
</comment>
<comment type="subcellular location">
    <subcellularLocation>
        <location evidence="1">Membrane</location>
        <topology evidence="1">Multi-pass membrane protein</topology>
    </subcellularLocation>
</comment>
<keyword evidence="4" id="KW-0812">Transmembrane</keyword>
<feature type="transmembrane region" description="Helical" evidence="4">
    <location>
        <begin position="155"/>
        <end position="176"/>
    </location>
</feature>
<feature type="transmembrane region" description="Helical" evidence="4">
    <location>
        <begin position="385"/>
        <end position="405"/>
    </location>
</feature>
<organism evidence="5 6">
    <name type="scientific">Knufia fluminis</name>
    <dbReference type="NCBI Taxonomy" id="191047"/>
    <lineage>
        <taxon>Eukaryota</taxon>
        <taxon>Fungi</taxon>
        <taxon>Dikarya</taxon>
        <taxon>Ascomycota</taxon>
        <taxon>Pezizomycotina</taxon>
        <taxon>Eurotiomycetes</taxon>
        <taxon>Chaetothyriomycetidae</taxon>
        <taxon>Chaetothyriales</taxon>
        <taxon>Trichomeriaceae</taxon>
        <taxon>Knufia</taxon>
    </lineage>
</organism>
<feature type="transmembrane region" description="Helical" evidence="4">
    <location>
        <begin position="417"/>
        <end position="438"/>
    </location>
</feature>
<evidence type="ECO:0000256" key="3">
    <source>
        <dbReference type="SAM" id="MobiDB-lite"/>
    </source>
</evidence>
<evidence type="ECO:0000256" key="1">
    <source>
        <dbReference type="ARBA" id="ARBA00004141"/>
    </source>
</evidence>
<evidence type="ECO:0000313" key="6">
    <source>
        <dbReference type="Proteomes" id="UP001316803"/>
    </source>
</evidence>
<feature type="transmembrane region" description="Helical" evidence="4">
    <location>
        <begin position="257"/>
        <end position="278"/>
    </location>
</feature>
<dbReference type="GO" id="GO:0016020">
    <property type="term" value="C:membrane"/>
    <property type="evidence" value="ECO:0007669"/>
    <property type="project" value="UniProtKB-SubCell"/>
</dbReference>
<keyword evidence="6" id="KW-1185">Reference proteome</keyword>
<dbReference type="Proteomes" id="UP001316803">
    <property type="component" value="Unassembled WGS sequence"/>
</dbReference>
<feature type="transmembrane region" description="Helical" evidence="4">
    <location>
        <begin position="52"/>
        <end position="80"/>
    </location>
</feature>
<accession>A0AAN8EFQ3</accession>
<dbReference type="InterPro" id="IPR011701">
    <property type="entry name" value="MFS"/>
</dbReference>
<feature type="transmembrane region" description="Helical" evidence="4">
    <location>
        <begin position="92"/>
        <end position="112"/>
    </location>
</feature>
<feature type="transmembrane region" description="Helical" evidence="4">
    <location>
        <begin position="351"/>
        <end position="373"/>
    </location>
</feature>
<dbReference type="SUPFAM" id="SSF103473">
    <property type="entry name" value="MFS general substrate transporter"/>
    <property type="match status" value="1"/>
</dbReference>
<proteinExistence type="inferred from homology"/>
<sequence>MSEKEQIHTAAPLPANSSAAQSHSPQSPVSSNDDIERPSAKPEEDQPPNGGYGWVCVACCFWINGSTWGINSTYAVFLAYYLSHNYFPNTSALAYAFIGGLSISMAMLVAPLATKCTSTFGTKVTLHVGIFFETLSLIGASFATEKYQLILAQGACFGLGMGFLFVGSVGIIPQWFTTKRSIANAVAAAGSGCGGLIWSLSTQAMIDNLGLPWAFRILGILSFTINLICSNILRDRNAQVGARNKSLDWSLMKRPEFWLVQAWSWFSMLGYVTVLFSLPSYARQIGLSAQQGSIIGAIFNLGQMLGRPCIGLASDRFGRINLAAFLTALCGVFCLVFWIPAELVGSPMGLLTFFSVVGGALAGTFWTTIAPVGAEVVGIRDLGSALSWTWLIMVPPVTCAEAIALEIRRFEAVDFVYVNAQVFCAVSYIAGGLVMWVLRGWKIGEVEEMERLKDREERQRAQQSSALKMQHADEKGRTYNPGGAEGAMLAREVSAISARKKAWNLRDLLRRMMKVQIV</sequence>
<feature type="region of interest" description="Disordered" evidence="3">
    <location>
        <begin position="1"/>
        <end position="47"/>
    </location>
</feature>
<feature type="transmembrane region" description="Helical" evidence="4">
    <location>
        <begin position="320"/>
        <end position="339"/>
    </location>
</feature>
<dbReference type="InterPro" id="IPR050327">
    <property type="entry name" value="Proton-linked_MCT"/>
</dbReference>
<dbReference type="Gene3D" id="1.20.1250.20">
    <property type="entry name" value="MFS general substrate transporter like domains"/>
    <property type="match status" value="2"/>
</dbReference>
<feature type="transmembrane region" description="Helical" evidence="4">
    <location>
        <begin position="124"/>
        <end position="143"/>
    </location>
</feature>
<dbReference type="GO" id="GO:0022857">
    <property type="term" value="F:transmembrane transporter activity"/>
    <property type="evidence" value="ECO:0007669"/>
    <property type="project" value="InterPro"/>
</dbReference>
<gene>
    <name evidence="5" type="ORF">OHC33_010451</name>
</gene>
<name>A0AAN8EFQ3_9EURO</name>
<dbReference type="CDD" id="cd17352">
    <property type="entry name" value="MFS_MCT_SLC16"/>
    <property type="match status" value="1"/>
</dbReference>
<dbReference type="Pfam" id="PF07690">
    <property type="entry name" value="MFS_1"/>
    <property type="match status" value="1"/>
</dbReference>
<dbReference type="AlphaFoldDB" id="A0AAN8EFQ3"/>
<dbReference type="InterPro" id="IPR036259">
    <property type="entry name" value="MFS_trans_sf"/>
</dbReference>
<reference evidence="5 6" key="1">
    <citation type="submission" date="2022-12" db="EMBL/GenBank/DDBJ databases">
        <title>Genomic features and morphological characterization of a novel Knufia sp. strain isolated from spacecraft assembly facility.</title>
        <authorList>
            <person name="Teixeira M."/>
            <person name="Chander A.M."/>
            <person name="Stajich J.E."/>
            <person name="Venkateswaran K."/>
        </authorList>
    </citation>
    <scope>NUCLEOTIDE SEQUENCE [LARGE SCALE GENOMIC DNA]</scope>
    <source>
        <strain evidence="5 6">FJI-L2-BK-P2</strain>
    </source>
</reference>
<feature type="compositionally biased region" description="Basic and acidic residues" evidence="3">
    <location>
        <begin position="34"/>
        <end position="44"/>
    </location>
</feature>
<evidence type="ECO:0000256" key="2">
    <source>
        <dbReference type="ARBA" id="ARBA00006727"/>
    </source>
</evidence>
<protein>
    <submittedName>
        <fullName evidence="5">Uncharacterized protein</fullName>
    </submittedName>
</protein>
<comment type="caution">
    <text evidence="5">The sequence shown here is derived from an EMBL/GenBank/DDBJ whole genome shotgun (WGS) entry which is preliminary data.</text>
</comment>
<dbReference type="PANTHER" id="PTHR11360:SF315">
    <property type="entry name" value="TRANSPORTER MCH2-RELATED"/>
    <property type="match status" value="1"/>
</dbReference>
<keyword evidence="4" id="KW-1133">Transmembrane helix</keyword>
<dbReference type="EMBL" id="JAKLMC020000046">
    <property type="protein sequence ID" value="KAK5948555.1"/>
    <property type="molecule type" value="Genomic_DNA"/>
</dbReference>
<dbReference type="PANTHER" id="PTHR11360">
    <property type="entry name" value="MONOCARBOXYLATE TRANSPORTER"/>
    <property type="match status" value="1"/>
</dbReference>